<gene>
    <name evidence="6" type="ORF">MUN88_03270</name>
</gene>
<proteinExistence type="inferred from homology"/>
<keyword evidence="4" id="KW-0560">Oxidoreductase</keyword>
<dbReference type="Pfam" id="PF00067">
    <property type="entry name" value="p450"/>
    <property type="match status" value="1"/>
</dbReference>
<feature type="region of interest" description="Disordered" evidence="5">
    <location>
        <begin position="75"/>
        <end position="94"/>
    </location>
</feature>
<protein>
    <submittedName>
        <fullName evidence="6">Cytochrome P450</fullName>
    </submittedName>
</protein>
<keyword evidence="4" id="KW-0479">Metal-binding</keyword>
<dbReference type="InterPro" id="IPR036396">
    <property type="entry name" value="Cyt_P450_sf"/>
</dbReference>
<evidence type="ECO:0000256" key="4">
    <source>
        <dbReference type="RuleBase" id="RU000461"/>
    </source>
</evidence>
<accession>A0ABY4EYX6</accession>
<keyword evidence="3 4" id="KW-0503">Monooxygenase</keyword>
<sequence>MAKNVTQLDKITNFQTRSEEFFPIDWYKQKLEESPIFYDETTDTWNVFKHEDVTEVLTNYEYFSSEGARTTIQVGSKSEEGEVPDKTNLNFADPPKHRKRRSLLQAAFTPRSLKNWEPRIQEIIEELVEELKEKEEVDLVQDFAGPIPSIVITDLFDIPITDRDQFKEWVDTLFKPIRSENAEQIEQEKQQAAMEYYQYLFPIIVEKRQNLSDDIISDLVRAEVDGESFTDDEIVRTTMLLLGAGVETTAHLLANTFYSLLYDDPSLYQELREDPSLAPKVTEEMLRYRFHSSKRDRTVKKDNQLLGVDLKEGDLIVAWMSAANLDEEVFEDPYNLNIHRPSNKKHVTFGKGPHFCMGAPLARLESNLTLTTFVKAFSKIEALPFELEENLVESATGQSLTHLPAKLYR</sequence>
<dbReference type="RefSeq" id="WP_244720775.1">
    <property type="nucleotide sequence ID" value="NZ_CP095072.1"/>
</dbReference>
<dbReference type="CDD" id="cd11032">
    <property type="entry name" value="P450_EryK-like"/>
    <property type="match status" value="1"/>
</dbReference>
<reference evidence="6 7" key="1">
    <citation type="submission" date="2022-04" db="EMBL/GenBank/DDBJ databases">
        <title>Gracilibacillus sp. isolated from saltern.</title>
        <authorList>
            <person name="Won M."/>
            <person name="Lee C.-M."/>
            <person name="Woen H.-Y."/>
            <person name="Kwon S.-W."/>
        </authorList>
    </citation>
    <scope>NUCLEOTIDE SEQUENCE [LARGE SCALE GENOMIC DNA]</scope>
    <source>
        <strain evidence="6 7">SSWR10-1</strain>
    </source>
</reference>
<dbReference type="InterPro" id="IPR001128">
    <property type="entry name" value="Cyt_P450"/>
</dbReference>
<keyword evidence="4" id="KW-0408">Iron</keyword>
<evidence type="ECO:0000256" key="1">
    <source>
        <dbReference type="ARBA" id="ARBA00010617"/>
    </source>
</evidence>
<comment type="similarity">
    <text evidence="1 4">Belongs to the cytochrome P450 family.</text>
</comment>
<dbReference type="Gene3D" id="1.10.630.10">
    <property type="entry name" value="Cytochrome P450"/>
    <property type="match status" value="1"/>
</dbReference>
<dbReference type="SUPFAM" id="SSF48264">
    <property type="entry name" value="Cytochrome P450"/>
    <property type="match status" value="1"/>
</dbReference>
<dbReference type="InterPro" id="IPR017972">
    <property type="entry name" value="Cyt_P450_CS"/>
</dbReference>
<keyword evidence="2 4" id="KW-0349">Heme</keyword>
<name>A0ABY4EYX6_9BACI</name>
<organism evidence="6 7">
    <name type="scientific">Gracilibacillus caseinilyticus</name>
    <dbReference type="NCBI Taxonomy" id="2932256"/>
    <lineage>
        <taxon>Bacteria</taxon>
        <taxon>Bacillati</taxon>
        <taxon>Bacillota</taxon>
        <taxon>Bacilli</taxon>
        <taxon>Bacillales</taxon>
        <taxon>Bacillaceae</taxon>
        <taxon>Gracilibacillus</taxon>
    </lineage>
</organism>
<evidence type="ECO:0000313" key="7">
    <source>
        <dbReference type="Proteomes" id="UP000831782"/>
    </source>
</evidence>
<evidence type="ECO:0000256" key="3">
    <source>
        <dbReference type="ARBA" id="ARBA00023033"/>
    </source>
</evidence>
<dbReference type="PRINTS" id="PR00359">
    <property type="entry name" value="BP450"/>
</dbReference>
<dbReference type="EMBL" id="CP095072">
    <property type="protein sequence ID" value="UOQ49160.1"/>
    <property type="molecule type" value="Genomic_DNA"/>
</dbReference>
<evidence type="ECO:0000313" key="6">
    <source>
        <dbReference type="EMBL" id="UOQ49160.1"/>
    </source>
</evidence>
<dbReference type="PANTHER" id="PTHR46696">
    <property type="entry name" value="P450, PUTATIVE (EUROFUNG)-RELATED"/>
    <property type="match status" value="1"/>
</dbReference>
<evidence type="ECO:0000256" key="5">
    <source>
        <dbReference type="SAM" id="MobiDB-lite"/>
    </source>
</evidence>
<evidence type="ECO:0000256" key="2">
    <source>
        <dbReference type="ARBA" id="ARBA00022617"/>
    </source>
</evidence>
<keyword evidence="7" id="KW-1185">Reference proteome</keyword>
<dbReference type="PROSITE" id="PS00086">
    <property type="entry name" value="CYTOCHROME_P450"/>
    <property type="match status" value="1"/>
</dbReference>
<dbReference type="Proteomes" id="UP000831782">
    <property type="component" value="Chromosome"/>
</dbReference>
<dbReference type="InterPro" id="IPR002397">
    <property type="entry name" value="Cyt_P450_B"/>
</dbReference>
<dbReference type="PANTHER" id="PTHR46696:SF1">
    <property type="entry name" value="CYTOCHROME P450 YJIB-RELATED"/>
    <property type="match status" value="1"/>
</dbReference>